<dbReference type="OrthoDB" id="360604at2759"/>
<gene>
    <name evidence="1" type="primary">KIF12_1</name>
    <name evidence="1" type="ORF">FOZ61_004231</name>
</gene>
<organism evidence="1 2">
    <name type="scientific">Perkinsus olseni</name>
    <name type="common">Perkinsus atlanticus</name>
    <dbReference type="NCBI Taxonomy" id="32597"/>
    <lineage>
        <taxon>Eukaryota</taxon>
        <taxon>Sar</taxon>
        <taxon>Alveolata</taxon>
        <taxon>Perkinsozoa</taxon>
        <taxon>Perkinsea</taxon>
        <taxon>Perkinsida</taxon>
        <taxon>Perkinsidae</taxon>
        <taxon>Perkinsus</taxon>
    </lineage>
</organism>
<reference evidence="1 2" key="1">
    <citation type="submission" date="2020-04" db="EMBL/GenBank/DDBJ databases">
        <title>Perkinsus olseni comparative genomics.</title>
        <authorList>
            <person name="Bogema D.R."/>
        </authorList>
    </citation>
    <scope>NUCLEOTIDE SEQUENCE [LARGE SCALE GENOMIC DNA]</scope>
    <source>
        <strain evidence="1">ATCC PRA-179</strain>
    </source>
</reference>
<dbReference type="Proteomes" id="UP000570595">
    <property type="component" value="Unassembled WGS sequence"/>
</dbReference>
<evidence type="ECO:0000313" key="1">
    <source>
        <dbReference type="EMBL" id="KAF4660133.1"/>
    </source>
</evidence>
<dbReference type="AlphaFoldDB" id="A0A7J6LLR6"/>
<accession>A0A7J6LLR6</accession>
<sequence>MYFSTSTVYSTVDCRAPPCYMISVSWPTRVVLSEASSRAYYWGTVVSRSFCFEKKRTFIFKKAAPLGDTEKLRGKGDEWARRSASLLWSPGTDSQEHWPPGNRAGDLQLPSELNRKLFVYNSRHTCGRKRSTVLMITQGDRHKPILTLNREEFEGVMAAREEVEKEIVNFGKKL</sequence>
<comment type="caution">
    <text evidence="1">The sequence shown here is derived from an EMBL/GenBank/DDBJ whole genome shotgun (WGS) entry which is preliminary data.</text>
</comment>
<name>A0A7J6LLR6_PEROL</name>
<evidence type="ECO:0000313" key="2">
    <source>
        <dbReference type="Proteomes" id="UP000570595"/>
    </source>
</evidence>
<dbReference type="EMBL" id="JABAHT010000242">
    <property type="protein sequence ID" value="KAF4660133.1"/>
    <property type="molecule type" value="Genomic_DNA"/>
</dbReference>
<proteinExistence type="predicted"/>
<protein>
    <submittedName>
        <fullName evidence="1">Kinesin member</fullName>
    </submittedName>
</protein>